<protein>
    <submittedName>
        <fullName evidence="1">Outer membrane autotransporter barrel domain protein</fullName>
    </submittedName>
</protein>
<keyword evidence="2" id="KW-1185">Reference proteome</keyword>
<dbReference type="AlphaFoldDB" id="A0A5A7NYW6"/>
<organism evidence="1 2">
    <name type="scientific">Striga asiatica</name>
    <name type="common">Asiatic witchweed</name>
    <name type="synonym">Buchnera asiatica</name>
    <dbReference type="NCBI Taxonomy" id="4170"/>
    <lineage>
        <taxon>Eukaryota</taxon>
        <taxon>Viridiplantae</taxon>
        <taxon>Streptophyta</taxon>
        <taxon>Embryophyta</taxon>
        <taxon>Tracheophyta</taxon>
        <taxon>Spermatophyta</taxon>
        <taxon>Magnoliopsida</taxon>
        <taxon>eudicotyledons</taxon>
        <taxon>Gunneridae</taxon>
        <taxon>Pentapetalae</taxon>
        <taxon>asterids</taxon>
        <taxon>lamiids</taxon>
        <taxon>Lamiales</taxon>
        <taxon>Orobanchaceae</taxon>
        <taxon>Buchnereae</taxon>
        <taxon>Striga</taxon>
    </lineage>
</organism>
<proteinExistence type="predicted"/>
<dbReference type="EMBL" id="BKCP01000092">
    <property type="protein sequence ID" value="GER25458.1"/>
    <property type="molecule type" value="Genomic_DNA"/>
</dbReference>
<evidence type="ECO:0000313" key="1">
    <source>
        <dbReference type="EMBL" id="GER25458.1"/>
    </source>
</evidence>
<name>A0A5A7NYW6_STRAF</name>
<accession>A0A5A7NYW6</accession>
<gene>
    <name evidence="1" type="ORF">STAS_01042</name>
</gene>
<evidence type="ECO:0000313" key="2">
    <source>
        <dbReference type="Proteomes" id="UP000325081"/>
    </source>
</evidence>
<sequence>MLVVPPAVVADPPVVSDSSHVREGSSSLISALAEPTELLGRDFKYVFSGINEVFIVHESPMVTSGIFRSVGSIPPPAIGIRPGICPSGTVRQGFGRGSVPLVMRAPPAAPPPIPTLCWGSVWWLGRWVRQSQAGCVAGIGDGCDLVPVSAASALRRCRCCGCREWPVLWYSFLVKTFPGSFGTAMVAHL</sequence>
<dbReference type="Proteomes" id="UP000325081">
    <property type="component" value="Unassembled WGS sequence"/>
</dbReference>
<comment type="caution">
    <text evidence="1">The sequence shown here is derived from an EMBL/GenBank/DDBJ whole genome shotgun (WGS) entry which is preliminary data.</text>
</comment>
<reference evidence="2" key="1">
    <citation type="journal article" date="2019" name="Curr. Biol.">
        <title>Genome Sequence of Striga asiatica Provides Insight into the Evolution of Plant Parasitism.</title>
        <authorList>
            <person name="Yoshida S."/>
            <person name="Kim S."/>
            <person name="Wafula E.K."/>
            <person name="Tanskanen J."/>
            <person name="Kim Y.M."/>
            <person name="Honaas L."/>
            <person name="Yang Z."/>
            <person name="Spallek T."/>
            <person name="Conn C.E."/>
            <person name="Ichihashi Y."/>
            <person name="Cheong K."/>
            <person name="Cui S."/>
            <person name="Der J.P."/>
            <person name="Gundlach H."/>
            <person name="Jiao Y."/>
            <person name="Hori C."/>
            <person name="Ishida J.K."/>
            <person name="Kasahara H."/>
            <person name="Kiba T."/>
            <person name="Kim M.S."/>
            <person name="Koo N."/>
            <person name="Laohavisit A."/>
            <person name="Lee Y.H."/>
            <person name="Lumba S."/>
            <person name="McCourt P."/>
            <person name="Mortimer J.C."/>
            <person name="Mutuku J.M."/>
            <person name="Nomura T."/>
            <person name="Sasaki-Sekimoto Y."/>
            <person name="Seto Y."/>
            <person name="Wang Y."/>
            <person name="Wakatake T."/>
            <person name="Sakakibara H."/>
            <person name="Demura T."/>
            <person name="Yamaguchi S."/>
            <person name="Yoneyama K."/>
            <person name="Manabe R.I."/>
            <person name="Nelson D.C."/>
            <person name="Schulman A.H."/>
            <person name="Timko M.P."/>
            <person name="dePamphilis C.W."/>
            <person name="Choi D."/>
            <person name="Shirasu K."/>
        </authorList>
    </citation>
    <scope>NUCLEOTIDE SEQUENCE [LARGE SCALE GENOMIC DNA]</scope>
    <source>
        <strain evidence="2">cv. UVA1</strain>
    </source>
</reference>